<dbReference type="Proteomes" id="UP001460270">
    <property type="component" value="Unassembled WGS sequence"/>
</dbReference>
<protein>
    <submittedName>
        <fullName evidence="2">Uncharacterized protein</fullName>
    </submittedName>
</protein>
<keyword evidence="3" id="KW-1185">Reference proteome</keyword>
<comment type="caution">
    <text evidence="2">The sequence shown here is derived from an EMBL/GenBank/DDBJ whole genome shotgun (WGS) entry which is preliminary data.</text>
</comment>
<name>A0AAW0Q465_9GOBI</name>
<reference evidence="3" key="1">
    <citation type="submission" date="2024-04" db="EMBL/GenBank/DDBJ databases">
        <title>Salinicola lusitanus LLJ914,a marine bacterium isolated from the Okinawa Trough.</title>
        <authorList>
            <person name="Li J."/>
        </authorList>
    </citation>
    <scope>NUCLEOTIDE SEQUENCE [LARGE SCALE GENOMIC DNA]</scope>
</reference>
<gene>
    <name evidence="2" type="ORF">WMY93_002633</name>
</gene>
<evidence type="ECO:0000256" key="1">
    <source>
        <dbReference type="SAM" id="MobiDB-lite"/>
    </source>
</evidence>
<dbReference type="EMBL" id="JBBPFD010000002">
    <property type="protein sequence ID" value="KAK7939307.1"/>
    <property type="molecule type" value="Genomic_DNA"/>
</dbReference>
<dbReference type="AlphaFoldDB" id="A0AAW0Q465"/>
<feature type="compositionally biased region" description="Pro residues" evidence="1">
    <location>
        <begin position="102"/>
        <end position="111"/>
    </location>
</feature>
<evidence type="ECO:0000313" key="2">
    <source>
        <dbReference type="EMBL" id="KAK7939307.1"/>
    </source>
</evidence>
<organism evidence="2 3">
    <name type="scientific">Mugilogobius chulae</name>
    <name type="common">yellowstripe goby</name>
    <dbReference type="NCBI Taxonomy" id="88201"/>
    <lineage>
        <taxon>Eukaryota</taxon>
        <taxon>Metazoa</taxon>
        <taxon>Chordata</taxon>
        <taxon>Craniata</taxon>
        <taxon>Vertebrata</taxon>
        <taxon>Euteleostomi</taxon>
        <taxon>Actinopterygii</taxon>
        <taxon>Neopterygii</taxon>
        <taxon>Teleostei</taxon>
        <taxon>Neoteleostei</taxon>
        <taxon>Acanthomorphata</taxon>
        <taxon>Gobiaria</taxon>
        <taxon>Gobiiformes</taxon>
        <taxon>Gobioidei</taxon>
        <taxon>Gobiidae</taxon>
        <taxon>Gobionellinae</taxon>
        <taxon>Mugilogobius</taxon>
    </lineage>
</organism>
<evidence type="ECO:0000313" key="3">
    <source>
        <dbReference type="Proteomes" id="UP001460270"/>
    </source>
</evidence>
<accession>A0AAW0Q465</accession>
<proteinExistence type="predicted"/>
<sequence>MHKSVFEAGLDRSVRSLSSNPPNLVSCTFLLLLFPPCVCPAQMYSNRVAIGDDFIALQPLSRAKSQLGKIRWSRVRVQSAQNMTLLKPRSPGEDNWHLLAASPPPAAPAPRSPSLYQPPRRRPSAVWSPCAATNMGKRLFPPGPSWSK</sequence>
<feature type="region of interest" description="Disordered" evidence="1">
    <location>
        <begin position="86"/>
        <end position="127"/>
    </location>
</feature>